<sequence length="245" mass="26284">MKPIVVLTEGESQYYAPLLGALTQHDAPYHVHLAAPGEGLAAALAGLKPLGYAGAVLEGARLEREATRLVARLEPEAREAGRVDLVVPEWAGLRGAYLKPQALARLLEAHGFVGARVLWVGAVRPELRLALRGVRLVHAVVENFPEGEALLAALPGPQRGRVAVDETRGAALAREADVVIYGGGRFPLAVLEPYHTFIALEPPPRDAYALVANSFAPAAWRQVHLSLLVEHLTGYALPPEAFHLE</sequence>
<dbReference type="eggNOG" id="ENOG5033E3P">
    <property type="taxonomic scope" value="Bacteria"/>
</dbReference>
<organism evidence="1 2">
    <name type="scientific">Marinithermus hydrothermalis (strain DSM 14884 / JCM 11576 / T1)</name>
    <dbReference type="NCBI Taxonomy" id="869210"/>
    <lineage>
        <taxon>Bacteria</taxon>
        <taxon>Thermotogati</taxon>
        <taxon>Deinococcota</taxon>
        <taxon>Deinococci</taxon>
        <taxon>Thermales</taxon>
        <taxon>Thermaceae</taxon>
        <taxon>Marinithermus</taxon>
    </lineage>
</organism>
<evidence type="ECO:0000313" key="2">
    <source>
        <dbReference type="Proteomes" id="UP000007030"/>
    </source>
</evidence>
<dbReference type="KEGG" id="mhd:Marky_1309"/>
<dbReference type="STRING" id="869210.Marky_1309"/>
<reference evidence="1 2" key="1">
    <citation type="journal article" date="2012" name="Stand. Genomic Sci.">
        <title>Complete genome sequence of the aerobic, heterotroph Marinithermus hydrothermalis type strain (T1(T)) from a deep-sea hydrothermal vent chimney.</title>
        <authorList>
            <person name="Copeland A."/>
            <person name="Gu W."/>
            <person name="Yasawong M."/>
            <person name="Lapidus A."/>
            <person name="Lucas S."/>
            <person name="Deshpande S."/>
            <person name="Pagani I."/>
            <person name="Tapia R."/>
            <person name="Cheng J.F."/>
            <person name="Goodwin L.A."/>
            <person name="Pitluck S."/>
            <person name="Liolios K."/>
            <person name="Ivanova N."/>
            <person name="Mavromatis K."/>
            <person name="Mikhailova N."/>
            <person name="Pati A."/>
            <person name="Chen A."/>
            <person name="Palaniappan K."/>
            <person name="Land M."/>
            <person name="Pan C."/>
            <person name="Brambilla E.M."/>
            <person name="Rohde M."/>
            <person name="Tindall B.J."/>
            <person name="Sikorski J."/>
            <person name="Goker M."/>
            <person name="Detter J.C."/>
            <person name="Bristow J."/>
            <person name="Eisen J.A."/>
            <person name="Markowitz V."/>
            <person name="Hugenholtz P."/>
            <person name="Kyrpides N.C."/>
            <person name="Klenk H.P."/>
            <person name="Woyke T."/>
        </authorList>
    </citation>
    <scope>NUCLEOTIDE SEQUENCE [LARGE SCALE GENOMIC DNA]</scope>
    <source>
        <strain evidence="2">DSM 14884 / JCM 11576 / T1</strain>
    </source>
</reference>
<dbReference type="Proteomes" id="UP000007030">
    <property type="component" value="Chromosome"/>
</dbReference>
<gene>
    <name evidence="1" type="ordered locus">Marky_1309</name>
</gene>
<dbReference type="AlphaFoldDB" id="F2NK75"/>
<dbReference type="OrthoDB" id="31746at2"/>
<evidence type="ECO:0000313" key="1">
    <source>
        <dbReference type="EMBL" id="AEB12046.1"/>
    </source>
</evidence>
<dbReference type="EMBL" id="CP002630">
    <property type="protein sequence ID" value="AEB12046.1"/>
    <property type="molecule type" value="Genomic_DNA"/>
</dbReference>
<keyword evidence="2" id="KW-1185">Reference proteome</keyword>
<accession>F2NK75</accession>
<proteinExistence type="predicted"/>
<dbReference type="RefSeq" id="WP_013704093.1">
    <property type="nucleotide sequence ID" value="NC_015387.1"/>
</dbReference>
<dbReference type="HOGENOM" id="CLU_1155343_0_0_0"/>
<protein>
    <submittedName>
        <fullName evidence="1">Uncharacterized protein</fullName>
    </submittedName>
</protein>
<name>F2NK75_MARHT</name>